<dbReference type="InterPro" id="IPR036390">
    <property type="entry name" value="WH_DNA-bd_sf"/>
</dbReference>
<dbReference type="EMBL" id="WMKA01000025">
    <property type="protein sequence ID" value="MTG89597.1"/>
    <property type="molecule type" value="Genomic_DNA"/>
</dbReference>
<dbReference type="PANTHER" id="PTHR30419">
    <property type="entry name" value="HTH-TYPE TRANSCRIPTIONAL REGULATOR YBHD"/>
    <property type="match status" value="1"/>
</dbReference>
<organism evidence="6 7">
    <name type="scientific">Cellulosimicrobium composti</name>
    <dbReference type="NCBI Taxonomy" id="2672572"/>
    <lineage>
        <taxon>Bacteria</taxon>
        <taxon>Bacillati</taxon>
        <taxon>Actinomycetota</taxon>
        <taxon>Actinomycetes</taxon>
        <taxon>Micrococcales</taxon>
        <taxon>Promicromonosporaceae</taxon>
        <taxon>Cellulosimicrobium</taxon>
    </lineage>
</organism>
<sequence length="336" mass="35476">MDLRQMEYLVALADERQFTRAAQLVGVSQSGLSAAVRSLEEELGASLFTRTTRRVEPTEAGLALLPHARSMLAQAAAGRDAVVRATRALSGSLRVGSEQCLGVLDVTALLERFHRRYPQVEIQFAQAGSHDLLARVREGDLDVAFVATTDHLGSLAQTVLGSEPLVLVCAPEHPLAARGRVDWSDLSGQEFVDFDPSWGARPVNDATCAAHGVHRRVRCSVNDVHTLLELVDRGLGIALVPRHVAAKPQAERLVTLALPEGGAPSWVVSVVTGRWDSGASAAPQLLELLADAPACRGVEVARPDAAAAPVVEPAAAAPTVLPDAAPAPADVVAEVR</sequence>
<keyword evidence="2" id="KW-0805">Transcription regulation</keyword>
<dbReference type="PRINTS" id="PR00039">
    <property type="entry name" value="HTHLYSR"/>
</dbReference>
<dbReference type="RefSeq" id="WP_155099344.1">
    <property type="nucleotide sequence ID" value="NZ_WMKA01000025.1"/>
</dbReference>
<keyword evidence="3" id="KW-0238">DNA-binding</keyword>
<evidence type="ECO:0000259" key="5">
    <source>
        <dbReference type="PROSITE" id="PS50931"/>
    </source>
</evidence>
<gene>
    <name evidence="6" type="ORF">GJV82_11675</name>
</gene>
<evidence type="ECO:0000256" key="1">
    <source>
        <dbReference type="ARBA" id="ARBA00009437"/>
    </source>
</evidence>
<dbReference type="InterPro" id="IPR036388">
    <property type="entry name" value="WH-like_DNA-bd_sf"/>
</dbReference>
<dbReference type="Pfam" id="PF03466">
    <property type="entry name" value="LysR_substrate"/>
    <property type="match status" value="1"/>
</dbReference>
<dbReference type="CDD" id="cd08436">
    <property type="entry name" value="PBP2_LTTR_like_3"/>
    <property type="match status" value="1"/>
</dbReference>
<evidence type="ECO:0000313" key="7">
    <source>
        <dbReference type="Proteomes" id="UP000440668"/>
    </source>
</evidence>
<dbReference type="AlphaFoldDB" id="A0A6N7ZJL5"/>
<dbReference type="Proteomes" id="UP000440668">
    <property type="component" value="Unassembled WGS sequence"/>
</dbReference>
<comment type="caution">
    <text evidence="6">The sequence shown here is derived from an EMBL/GenBank/DDBJ whole genome shotgun (WGS) entry which is preliminary data.</text>
</comment>
<dbReference type="Gene3D" id="1.10.10.10">
    <property type="entry name" value="Winged helix-like DNA-binding domain superfamily/Winged helix DNA-binding domain"/>
    <property type="match status" value="1"/>
</dbReference>
<dbReference type="GO" id="GO:0005829">
    <property type="term" value="C:cytosol"/>
    <property type="evidence" value="ECO:0007669"/>
    <property type="project" value="TreeGrafter"/>
</dbReference>
<dbReference type="InterPro" id="IPR050950">
    <property type="entry name" value="HTH-type_LysR_regulators"/>
</dbReference>
<evidence type="ECO:0000256" key="2">
    <source>
        <dbReference type="ARBA" id="ARBA00023015"/>
    </source>
</evidence>
<dbReference type="PANTHER" id="PTHR30419:SF31">
    <property type="entry name" value="BLR3139 PROTEIN"/>
    <property type="match status" value="1"/>
</dbReference>
<dbReference type="FunFam" id="1.10.10.10:FF:000001">
    <property type="entry name" value="LysR family transcriptional regulator"/>
    <property type="match status" value="1"/>
</dbReference>
<name>A0A6N7ZJL5_9MICO</name>
<protein>
    <submittedName>
        <fullName evidence="6">LysR family transcriptional regulator</fullName>
    </submittedName>
</protein>
<dbReference type="InterPro" id="IPR005119">
    <property type="entry name" value="LysR_subst-bd"/>
</dbReference>
<dbReference type="InterPro" id="IPR000847">
    <property type="entry name" value="LysR_HTH_N"/>
</dbReference>
<dbReference type="GO" id="GO:0003700">
    <property type="term" value="F:DNA-binding transcription factor activity"/>
    <property type="evidence" value="ECO:0007669"/>
    <property type="project" value="InterPro"/>
</dbReference>
<dbReference type="GO" id="GO:0003677">
    <property type="term" value="F:DNA binding"/>
    <property type="evidence" value="ECO:0007669"/>
    <property type="project" value="UniProtKB-KW"/>
</dbReference>
<accession>A0A6N7ZJL5</accession>
<comment type="similarity">
    <text evidence="1">Belongs to the LysR transcriptional regulatory family.</text>
</comment>
<feature type="domain" description="HTH lysR-type" evidence="5">
    <location>
        <begin position="1"/>
        <end position="58"/>
    </location>
</feature>
<keyword evidence="4" id="KW-0804">Transcription</keyword>
<dbReference type="SUPFAM" id="SSF53850">
    <property type="entry name" value="Periplasmic binding protein-like II"/>
    <property type="match status" value="1"/>
</dbReference>
<dbReference type="PROSITE" id="PS50931">
    <property type="entry name" value="HTH_LYSR"/>
    <property type="match status" value="1"/>
</dbReference>
<proteinExistence type="inferred from homology"/>
<dbReference type="Gene3D" id="3.40.190.290">
    <property type="match status" value="1"/>
</dbReference>
<dbReference type="SUPFAM" id="SSF46785">
    <property type="entry name" value="Winged helix' DNA-binding domain"/>
    <property type="match status" value="1"/>
</dbReference>
<evidence type="ECO:0000256" key="3">
    <source>
        <dbReference type="ARBA" id="ARBA00023125"/>
    </source>
</evidence>
<evidence type="ECO:0000256" key="4">
    <source>
        <dbReference type="ARBA" id="ARBA00023163"/>
    </source>
</evidence>
<dbReference type="Pfam" id="PF00126">
    <property type="entry name" value="HTH_1"/>
    <property type="match status" value="1"/>
</dbReference>
<reference evidence="6 7" key="1">
    <citation type="submission" date="2019-11" db="EMBL/GenBank/DDBJ databases">
        <title>Cellulosimicrobium composti sp. nov. isolated from a compost.</title>
        <authorList>
            <person name="Yang Y."/>
        </authorList>
    </citation>
    <scope>NUCLEOTIDE SEQUENCE [LARGE SCALE GENOMIC DNA]</scope>
    <source>
        <strain evidence="6 7">BIT-GX5</strain>
    </source>
</reference>
<evidence type="ECO:0000313" key="6">
    <source>
        <dbReference type="EMBL" id="MTG89597.1"/>
    </source>
</evidence>